<keyword evidence="8" id="KW-1185">Reference proteome</keyword>
<dbReference type="GO" id="GO:0004197">
    <property type="term" value="F:cysteine-type endopeptidase activity"/>
    <property type="evidence" value="ECO:0007669"/>
    <property type="project" value="InterPro"/>
</dbReference>
<feature type="coiled-coil region" evidence="5">
    <location>
        <begin position="4"/>
        <end position="31"/>
    </location>
</feature>
<evidence type="ECO:0000313" key="7">
    <source>
        <dbReference type="EMBL" id="EFN62396.1"/>
    </source>
</evidence>
<accession>E2AVX4</accession>
<keyword evidence="5" id="KW-0175">Coiled coil</keyword>
<evidence type="ECO:0000256" key="4">
    <source>
        <dbReference type="ARBA" id="ARBA00022829"/>
    </source>
</evidence>
<dbReference type="PANTHER" id="PTHR12792:SF0">
    <property type="entry name" value="SEPARIN"/>
    <property type="match status" value="1"/>
</dbReference>
<evidence type="ECO:0000256" key="2">
    <source>
        <dbReference type="ARBA" id="ARBA00012489"/>
    </source>
</evidence>
<evidence type="ECO:0000259" key="6">
    <source>
        <dbReference type="PROSITE" id="PS51700"/>
    </source>
</evidence>
<dbReference type="GO" id="GO:0005634">
    <property type="term" value="C:nucleus"/>
    <property type="evidence" value="ECO:0007669"/>
    <property type="project" value="InterPro"/>
</dbReference>
<dbReference type="PANTHER" id="PTHR12792">
    <property type="entry name" value="EXTRA SPINDLE POLES 1-RELATED"/>
    <property type="match status" value="1"/>
</dbReference>
<evidence type="ECO:0000256" key="5">
    <source>
        <dbReference type="SAM" id="Coils"/>
    </source>
</evidence>
<dbReference type="GO" id="GO:0051307">
    <property type="term" value="P:meiotic chromosome separation"/>
    <property type="evidence" value="ECO:0007669"/>
    <property type="project" value="TreeGrafter"/>
</dbReference>
<dbReference type="Proteomes" id="UP000000311">
    <property type="component" value="Unassembled WGS sequence"/>
</dbReference>
<dbReference type="InterPro" id="IPR030397">
    <property type="entry name" value="SEPARIN_core_dom"/>
</dbReference>
<dbReference type="STRING" id="104421.E2AVX4"/>
<dbReference type="EC" id="3.4.22.49" evidence="2"/>
<dbReference type="OrthoDB" id="10255632at2759"/>
<name>E2AVX4_CAMFO</name>
<proteinExistence type="predicted"/>
<protein>
    <recommendedName>
        <fullName evidence="2">separase</fullName>
        <ecNumber evidence="2">3.4.22.49</ecNumber>
    </recommendedName>
</protein>
<sequence length="526" mass="60666">MSVMKKSQTEREKLEEIKNNAEKLLADIQSNYVGSIEYANLNKMLAICNLEIGDELTAVHHLIESHAVILRQHILHRYQKSKLYESLKAKPQIYGLKPTHVKFETKFADNNESSKSKLAELPKEWYMIQVTVQYESSSILKHEKCTSTVMHAIHITILPTGPSDIEPLCITLPRPATQVSYDICKEIKKLLNNYRTELKATYENRAQYWKMREIQNNKMKIAINGLENIWLREWRILFMADPIENLEIVDDMHQMLDKLILDFKPFPEVLPKHMDYIAFEAMEIIKNHPVTRFPSLHVAYALFKEHKDTIIDGCKIIKTTEDMGICMINSSGNLSKMEKRIKLFMDFWLPQWKLHNTELNEEIFEEALINHDVLMYTGHGSGVEYLPGENIEKMKVRSTVLLFGCSSVKLLTIGGRYPPFGVSNQYLIACSPCLLGMLWEVTDVDIDKMTAHFISNWIPSSSERSWTEVDIDSWTSGTLKFTKKTENDKTEMEPEMLRAVAKSKNTCSHYMTSAAIVVRGLPIKIV</sequence>
<dbReference type="InParanoid" id="E2AVX4"/>
<evidence type="ECO:0000313" key="8">
    <source>
        <dbReference type="Proteomes" id="UP000000311"/>
    </source>
</evidence>
<dbReference type="InterPro" id="IPR005314">
    <property type="entry name" value="Peptidase_C50"/>
</dbReference>
<dbReference type="OMA" id="HENTMEN"/>
<dbReference type="Pfam" id="PF03568">
    <property type="entry name" value="Separin_C"/>
    <property type="match status" value="1"/>
</dbReference>
<gene>
    <name evidence="7" type="ORF">EAG_01586</name>
</gene>
<dbReference type="AlphaFoldDB" id="E2AVX4"/>
<evidence type="ECO:0000256" key="1">
    <source>
        <dbReference type="ARBA" id="ARBA00000451"/>
    </source>
</evidence>
<organism evidence="8">
    <name type="scientific">Camponotus floridanus</name>
    <name type="common">Florida carpenter ant</name>
    <dbReference type="NCBI Taxonomy" id="104421"/>
    <lineage>
        <taxon>Eukaryota</taxon>
        <taxon>Metazoa</taxon>
        <taxon>Ecdysozoa</taxon>
        <taxon>Arthropoda</taxon>
        <taxon>Hexapoda</taxon>
        <taxon>Insecta</taxon>
        <taxon>Pterygota</taxon>
        <taxon>Neoptera</taxon>
        <taxon>Endopterygota</taxon>
        <taxon>Hymenoptera</taxon>
        <taxon>Apocrita</taxon>
        <taxon>Aculeata</taxon>
        <taxon>Formicoidea</taxon>
        <taxon>Formicidae</taxon>
        <taxon>Formicinae</taxon>
        <taxon>Camponotus</taxon>
    </lineage>
</organism>
<keyword evidence="3" id="KW-0378">Hydrolase</keyword>
<dbReference type="PROSITE" id="PS51700">
    <property type="entry name" value="SEPARIN"/>
    <property type="match status" value="1"/>
</dbReference>
<keyword evidence="4" id="KW-0159">Chromosome partition</keyword>
<dbReference type="GO" id="GO:0005737">
    <property type="term" value="C:cytoplasm"/>
    <property type="evidence" value="ECO:0007669"/>
    <property type="project" value="TreeGrafter"/>
</dbReference>
<feature type="domain" description="Peptidase C50" evidence="6">
    <location>
        <begin position="321"/>
        <end position="416"/>
    </location>
</feature>
<dbReference type="GO" id="GO:0006508">
    <property type="term" value="P:proteolysis"/>
    <property type="evidence" value="ECO:0007669"/>
    <property type="project" value="InterPro"/>
</dbReference>
<reference evidence="7 8" key="1">
    <citation type="journal article" date="2010" name="Science">
        <title>Genomic comparison of the ants Camponotus floridanus and Harpegnathos saltator.</title>
        <authorList>
            <person name="Bonasio R."/>
            <person name="Zhang G."/>
            <person name="Ye C."/>
            <person name="Mutti N.S."/>
            <person name="Fang X."/>
            <person name="Qin N."/>
            <person name="Donahue G."/>
            <person name="Yang P."/>
            <person name="Li Q."/>
            <person name="Li C."/>
            <person name="Zhang P."/>
            <person name="Huang Z."/>
            <person name="Berger S.L."/>
            <person name="Reinberg D."/>
            <person name="Wang J."/>
            <person name="Liebig J."/>
        </authorList>
    </citation>
    <scope>NUCLEOTIDE SEQUENCE [LARGE SCALE GENOMIC DNA]</scope>
    <source>
        <strain evidence="8">C129</strain>
    </source>
</reference>
<comment type="catalytic activity">
    <reaction evidence="1">
        <text>All bonds known to be hydrolyzed by this endopeptidase have arginine in P1 and an acidic residue in P4. P6 is often occupied by an acidic residue or by a hydroxy-amino-acid residue, the phosphorylation of which enhances cleavage.</text>
        <dbReference type="EC" id="3.4.22.49"/>
    </reaction>
</comment>
<dbReference type="EMBL" id="GL443213">
    <property type="protein sequence ID" value="EFN62396.1"/>
    <property type="molecule type" value="Genomic_DNA"/>
</dbReference>
<dbReference type="GO" id="GO:0072686">
    <property type="term" value="C:mitotic spindle"/>
    <property type="evidence" value="ECO:0007669"/>
    <property type="project" value="TreeGrafter"/>
</dbReference>
<evidence type="ECO:0000256" key="3">
    <source>
        <dbReference type="ARBA" id="ARBA00022801"/>
    </source>
</evidence>